<sequence>MFGLFAGNYKKAAMRFLHQHDVGQRIFSQGDGGSKMRYLRECGHVVSERVSETRWVHTIVSKPKPGA</sequence>
<evidence type="ECO:0000313" key="2">
    <source>
        <dbReference type="Proteomes" id="UP001061361"/>
    </source>
</evidence>
<proteinExistence type="predicted"/>
<reference evidence="1" key="1">
    <citation type="submission" date="2022-08" db="EMBL/GenBank/DDBJ databases">
        <title>Genome Sequence of the sulphate-reducing bacterium, Pseudodesulfovibrio portus JCM14722.</title>
        <authorList>
            <person name="Kondo R."/>
            <person name="Kataoka T."/>
        </authorList>
    </citation>
    <scope>NUCLEOTIDE SEQUENCE</scope>
    <source>
        <strain evidence="1">JCM 14722</strain>
    </source>
</reference>
<dbReference type="Proteomes" id="UP001061361">
    <property type="component" value="Chromosome"/>
</dbReference>
<dbReference type="RefSeq" id="WP_264981266.1">
    <property type="nucleotide sequence ID" value="NZ_AP026708.1"/>
</dbReference>
<accession>A0ABM8ASS9</accession>
<protein>
    <submittedName>
        <fullName evidence="1">Uncharacterized protein</fullName>
    </submittedName>
</protein>
<evidence type="ECO:0000313" key="1">
    <source>
        <dbReference type="EMBL" id="BDQ34357.1"/>
    </source>
</evidence>
<gene>
    <name evidence="1" type="ORF">JCM14722_18990</name>
</gene>
<name>A0ABM8ASS9_9BACT</name>
<keyword evidence="2" id="KW-1185">Reference proteome</keyword>
<organism evidence="1 2">
    <name type="scientific">Pseudodesulfovibrio portus</name>
    <dbReference type="NCBI Taxonomy" id="231439"/>
    <lineage>
        <taxon>Bacteria</taxon>
        <taxon>Pseudomonadati</taxon>
        <taxon>Thermodesulfobacteriota</taxon>
        <taxon>Desulfovibrionia</taxon>
        <taxon>Desulfovibrionales</taxon>
        <taxon>Desulfovibrionaceae</taxon>
    </lineage>
</organism>
<dbReference type="EMBL" id="AP026708">
    <property type="protein sequence ID" value="BDQ34357.1"/>
    <property type="molecule type" value="Genomic_DNA"/>
</dbReference>